<evidence type="ECO:0000313" key="2">
    <source>
        <dbReference type="Proteomes" id="UP000193010"/>
    </source>
</evidence>
<dbReference type="RefSeq" id="WP_085226595.1">
    <property type="nucleotide sequence ID" value="NZ_JACKVN010000007.1"/>
</dbReference>
<organism evidence="1 2">
    <name type="scientific">Mycobacterium florentinum</name>
    <dbReference type="NCBI Taxonomy" id="292462"/>
    <lineage>
        <taxon>Bacteria</taxon>
        <taxon>Bacillati</taxon>
        <taxon>Actinomycetota</taxon>
        <taxon>Actinomycetes</taxon>
        <taxon>Mycobacteriales</taxon>
        <taxon>Mycobacteriaceae</taxon>
        <taxon>Mycobacterium</taxon>
        <taxon>Mycobacterium simiae complex</taxon>
    </lineage>
</organism>
<dbReference type="STRING" id="292462.AWC05_07060"/>
<gene>
    <name evidence="1" type="ORF">AWC05_07060</name>
</gene>
<accession>A0A1X1TV43</accession>
<dbReference type="EMBL" id="LQOV01000034">
    <property type="protein sequence ID" value="ORV48279.1"/>
    <property type="molecule type" value="Genomic_DNA"/>
</dbReference>
<dbReference type="OrthoDB" id="4702705at2"/>
<comment type="caution">
    <text evidence="1">The sequence shown here is derived from an EMBL/GenBank/DDBJ whole genome shotgun (WGS) entry which is preliminary data.</text>
</comment>
<sequence>MYLSAERLALANQSVKETFEQCSIVWQAIPNWDTGDPGQIRVADGKYNTPGFLNLGVEEEEFEVTLAQANGPTPDSLLTEVMAASKTLAKKVDDDILPKLYAGAATTYPTKAGAQELQDTLIKARADVEDAGCRAPSCLLTNTTGLAKLSQLVSGASILPVLVTAANFNALHRSTQLDPPDSGPRMVLIGRRRRIPQGAAPEASPGEEPVDVAVSLAPSLEIDGETGTGAIKLTVRIRYALRITDATGLVAIHNP</sequence>
<evidence type="ECO:0008006" key="3">
    <source>
        <dbReference type="Google" id="ProtNLM"/>
    </source>
</evidence>
<dbReference type="Proteomes" id="UP000193010">
    <property type="component" value="Unassembled WGS sequence"/>
</dbReference>
<name>A0A1X1TV43_MYCFL</name>
<protein>
    <recommendedName>
        <fullName evidence="3">Major capsid protein</fullName>
    </recommendedName>
</protein>
<dbReference type="AlphaFoldDB" id="A0A1X1TV43"/>
<reference evidence="1 2" key="1">
    <citation type="submission" date="2016-01" db="EMBL/GenBank/DDBJ databases">
        <title>The new phylogeny of the genus Mycobacterium.</title>
        <authorList>
            <person name="Tarcisio F."/>
            <person name="Conor M."/>
            <person name="Antonella G."/>
            <person name="Elisabetta G."/>
            <person name="Giulia F.S."/>
            <person name="Sara T."/>
            <person name="Anna F."/>
            <person name="Clotilde B."/>
            <person name="Roberto B."/>
            <person name="Veronica D.S."/>
            <person name="Fabio R."/>
            <person name="Monica P."/>
            <person name="Olivier J."/>
            <person name="Enrico T."/>
            <person name="Nicola S."/>
        </authorList>
    </citation>
    <scope>NUCLEOTIDE SEQUENCE [LARGE SCALE GENOMIC DNA]</scope>
    <source>
        <strain evidence="1 2">DSM 44852</strain>
    </source>
</reference>
<evidence type="ECO:0000313" key="1">
    <source>
        <dbReference type="EMBL" id="ORV48279.1"/>
    </source>
</evidence>
<keyword evidence="2" id="KW-1185">Reference proteome</keyword>
<proteinExistence type="predicted"/>